<accession>A0A0F0H687</accession>
<protein>
    <submittedName>
        <fullName evidence="1">Uncharacterized protein</fullName>
    </submittedName>
</protein>
<dbReference type="Proteomes" id="UP000033393">
    <property type="component" value="Unassembled WGS sequence"/>
</dbReference>
<sequence>MLVRSLIAHVKAERAGVSINWEVLPAALADLLEMSWRSLSDGVAKIRPDRATVNAPLRRSFAGTDHHVVLCSGVLVRVEM</sequence>
<proteinExistence type="predicted"/>
<comment type="caution">
    <text evidence="1">The sequence shown here is derived from an EMBL/GenBank/DDBJ whole genome shotgun (WGS) entry which is preliminary data.</text>
</comment>
<dbReference type="EMBL" id="JYJG01000045">
    <property type="protein sequence ID" value="KJK51005.1"/>
    <property type="molecule type" value="Genomic_DNA"/>
</dbReference>
<reference evidence="1 2" key="1">
    <citation type="submission" date="2015-02" db="EMBL/GenBank/DDBJ databases">
        <authorList>
            <person name="Ju K.-S."/>
            <person name="Doroghazi J.R."/>
            <person name="Metcalf W."/>
        </authorList>
    </citation>
    <scope>NUCLEOTIDE SEQUENCE [LARGE SCALE GENOMIC DNA]</scope>
    <source>
        <strain evidence="1 2">NRRL B-16140</strain>
    </source>
</reference>
<organism evidence="1 2">
    <name type="scientific">Lentzea aerocolonigenes</name>
    <name type="common">Lechevalieria aerocolonigenes</name>
    <name type="synonym">Saccharothrix aerocolonigenes</name>
    <dbReference type="NCBI Taxonomy" id="68170"/>
    <lineage>
        <taxon>Bacteria</taxon>
        <taxon>Bacillati</taxon>
        <taxon>Actinomycetota</taxon>
        <taxon>Actinomycetes</taxon>
        <taxon>Pseudonocardiales</taxon>
        <taxon>Pseudonocardiaceae</taxon>
        <taxon>Lentzea</taxon>
    </lineage>
</organism>
<keyword evidence="2" id="KW-1185">Reference proteome</keyword>
<dbReference type="AlphaFoldDB" id="A0A0F0H687"/>
<dbReference type="PATRIC" id="fig|68170.10.peg.8933"/>
<name>A0A0F0H687_LENAE</name>
<evidence type="ECO:0000313" key="1">
    <source>
        <dbReference type="EMBL" id="KJK51005.1"/>
    </source>
</evidence>
<gene>
    <name evidence="1" type="ORF">UK23_08425</name>
</gene>
<evidence type="ECO:0000313" key="2">
    <source>
        <dbReference type="Proteomes" id="UP000033393"/>
    </source>
</evidence>